<dbReference type="Proteomes" id="UP000245119">
    <property type="component" value="Linkage Group LG13"/>
</dbReference>
<evidence type="ECO:0000313" key="1">
    <source>
        <dbReference type="EMBL" id="PVD20194.1"/>
    </source>
</evidence>
<dbReference type="EMBL" id="PZQS01000013">
    <property type="protein sequence ID" value="PVD20194.1"/>
    <property type="molecule type" value="Genomic_DNA"/>
</dbReference>
<evidence type="ECO:0000313" key="2">
    <source>
        <dbReference type="Proteomes" id="UP000245119"/>
    </source>
</evidence>
<protein>
    <submittedName>
        <fullName evidence="1">Uncharacterized protein</fullName>
    </submittedName>
</protein>
<name>A0A2T7NG91_POMCA</name>
<proteinExistence type="predicted"/>
<sequence length="173" mass="19677">MRTHLCFDAGVICNRIYSDNIDRYIPTADDRHTSSEDTTSNNDHHISQMLFVVGRLSFTRCHGSHKPGAIPAFRRMVTALRLSPGLTNLSTHITAINIRRRRRVNSLICLRHVTCSVTFHITNGKSTLPPRIQVSMSRFPFRAGSQLLRRVTLTRGVARHAKRCCTSAARRRR</sequence>
<accession>A0A2T7NG91</accession>
<gene>
    <name evidence="1" type="ORF">C0Q70_20690</name>
</gene>
<dbReference type="AlphaFoldDB" id="A0A2T7NG91"/>
<comment type="caution">
    <text evidence="1">The sequence shown here is derived from an EMBL/GenBank/DDBJ whole genome shotgun (WGS) entry which is preliminary data.</text>
</comment>
<keyword evidence="2" id="KW-1185">Reference proteome</keyword>
<organism evidence="1 2">
    <name type="scientific">Pomacea canaliculata</name>
    <name type="common">Golden apple snail</name>
    <dbReference type="NCBI Taxonomy" id="400727"/>
    <lineage>
        <taxon>Eukaryota</taxon>
        <taxon>Metazoa</taxon>
        <taxon>Spiralia</taxon>
        <taxon>Lophotrochozoa</taxon>
        <taxon>Mollusca</taxon>
        <taxon>Gastropoda</taxon>
        <taxon>Caenogastropoda</taxon>
        <taxon>Architaenioglossa</taxon>
        <taxon>Ampullarioidea</taxon>
        <taxon>Ampullariidae</taxon>
        <taxon>Pomacea</taxon>
    </lineage>
</organism>
<reference evidence="1 2" key="1">
    <citation type="submission" date="2018-04" db="EMBL/GenBank/DDBJ databases">
        <title>The genome of golden apple snail Pomacea canaliculata provides insight into stress tolerance and invasive adaptation.</title>
        <authorList>
            <person name="Liu C."/>
            <person name="Liu B."/>
            <person name="Ren Y."/>
            <person name="Zhang Y."/>
            <person name="Wang H."/>
            <person name="Li S."/>
            <person name="Jiang F."/>
            <person name="Yin L."/>
            <person name="Zhang G."/>
            <person name="Qian W."/>
            <person name="Fan W."/>
        </authorList>
    </citation>
    <scope>NUCLEOTIDE SEQUENCE [LARGE SCALE GENOMIC DNA]</scope>
    <source>
        <strain evidence="1">SZHN2017</strain>
        <tissue evidence="1">Muscle</tissue>
    </source>
</reference>